<gene>
    <name evidence="2" type="ORF">DCAF_LOCUS23286</name>
</gene>
<organism evidence="2 3">
    <name type="scientific">Dovyalis caffra</name>
    <dbReference type="NCBI Taxonomy" id="77055"/>
    <lineage>
        <taxon>Eukaryota</taxon>
        <taxon>Viridiplantae</taxon>
        <taxon>Streptophyta</taxon>
        <taxon>Embryophyta</taxon>
        <taxon>Tracheophyta</taxon>
        <taxon>Spermatophyta</taxon>
        <taxon>Magnoliopsida</taxon>
        <taxon>eudicotyledons</taxon>
        <taxon>Gunneridae</taxon>
        <taxon>Pentapetalae</taxon>
        <taxon>rosids</taxon>
        <taxon>fabids</taxon>
        <taxon>Malpighiales</taxon>
        <taxon>Salicaceae</taxon>
        <taxon>Flacourtieae</taxon>
        <taxon>Dovyalis</taxon>
    </lineage>
</organism>
<proteinExistence type="predicted"/>
<accession>A0AAV1SHK0</accession>
<protein>
    <submittedName>
        <fullName evidence="2">Uncharacterized protein</fullName>
    </submittedName>
</protein>
<dbReference type="AlphaFoldDB" id="A0AAV1SHK0"/>
<comment type="caution">
    <text evidence="2">The sequence shown here is derived from an EMBL/GenBank/DDBJ whole genome shotgun (WGS) entry which is preliminary data.</text>
</comment>
<dbReference type="EMBL" id="CAWUPB010001184">
    <property type="protein sequence ID" value="CAK7350550.1"/>
    <property type="molecule type" value="Genomic_DNA"/>
</dbReference>
<evidence type="ECO:0000313" key="2">
    <source>
        <dbReference type="EMBL" id="CAK7350550.1"/>
    </source>
</evidence>
<feature type="region of interest" description="Disordered" evidence="1">
    <location>
        <begin position="1"/>
        <end position="24"/>
    </location>
</feature>
<evidence type="ECO:0000313" key="3">
    <source>
        <dbReference type="Proteomes" id="UP001314170"/>
    </source>
</evidence>
<dbReference type="Proteomes" id="UP001314170">
    <property type="component" value="Unassembled WGS sequence"/>
</dbReference>
<keyword evidence="3" id="KW-1185">Reference proteome</keyword>
<reference evidence="2 3" key="1">
    <citation type="submission" date="2024-01" db="EMBL/GenBank/DDBJ databases">
        <authorList>
            <person name="Waweru B."/>
        </authorList>
    </citation>
    <scope>NUCLEOTIDE SEQUENCE [LARGE SCALE GENOMIC DNA]</scope>
</reference>
<name>A0AAV1SHK0_9ROSI</name>
<sequence length="59" mass="6025">MSFVRAPPHDGTASATSVKVSGPNLRDASAADRFAGENGPQFIVQESCGAATFSNMGPL</sequence>
<evidence type="ECO:0000256" key="1">
    <source>
        <dbReference type="SAM" id="MobiDB-lite"/>
    </source>
</evidence>